<keyword evidence="5" id="KW-1133">Transmembrane helix</keyword>
<evidence type="ECO:0000259" key="7">
    <source>
        <dbReference type="PROSITE" id="PS50112"/>
    </source>
</evidence>
<sequence length="526" mass="57101">MKKNLPVTDRAVDFADDTNILSTTDLKGRITYVNQTFINISGFEENELLGKSHNIVRHPDMPPAAFKSLWDRIQDGHSWMGLVKNRCKNGDHYWVSAYVTPIQTHGETVEYQSVRTRPNTEQVARAETLYARLNAGKQLPGRLAARSSLPGKCLACGVLTSLIIAAVLLSGALPAQAIWPTLIAALLTSLLCMLVVWPVHKIIEGTRQQISDDPIARHIFTGRHDEAGQLEFALFRLRSEASAIAGRINDSAEQLSQNAERLAQAAQRSSEGLHHQQAETAAIASAMTEMVASISDVARHAQLSADSADGSTQVAQNGSTLMSEAREALHVLSNEIEQTTGVINQLADSSNSIYRILDVITAIAERTNLLALNAAIEAARAGEQGRGFAVVAEEVRNLALQSQTSVGEIQQLLENLQHGSLEATDAMQQSRLKAETTVARALEAAEALQQIAAGITQISDMNTQIASAVEQQLAVSSEVERNVDMIKDVAGNNLEHGRETEASVAQMSQMSLNLKQLSDHFWSLRA</sequence>
<dbReference type="PANTHER" id="PTHR32089:SF74">
    <property type="entry name" value="METHYL-ACCEPTING CHEMOTAXIS PROTEIN AER"/>
    <property type="match status" value="1"/>
</dbReference>
<evidence type="ECO:0000256" key="5">
    <source>
        <dbReference type="SAM" id="Phobius"/>
    </source>
</evidence>
<dbReference type="NCBIfam" id="TIGR00229">
    <property type="entry name" value="sensory_box"/>
    <property type="match status" value="1"/>
</dbReference>
<dbReference type="Proteomes" id="UP001499915">
    <property type="component" value="Unassembled WGS sequence"/>
</dbReference>
<feature type="transmembrane region" description="Helical" evidence="5">
    <location>
        <begin position="153"/>
        <end position="172"/>
    </location>
</feature>
<name>A0ABP3TEB0_9GAMM</name>
<comment type="subcellular location">
    <subcellularLocation>
        <location evidence="1">Membrane</location>
    </subcellularLocation>
</comment>
<comment type="similarity">
    <text evidence="3">Belongs to the methyl-accepting chemotaxis (MCP) protein family.</text>
</comment>
<organism evidence="8 9">
    <name type="scientific">Marinobacterium maritimum</name>
    <dbReference type="NCBI Taxonomy" id="500162"/>
    <lineage>
        <taxon>Bacteria</taxon>
        <taxon>Pseudomonadati</taxon>
        <taxon>Pseudomonadota</taxon>
        <taxon>Gammaproteobacteria</taxon>
        <taxon>Oceanospirillales</taxon>
        <taxon>Oceanospirillaceae</taxon>
        <taxon>Marinobacterium</taxon>
    </lineage>
</organism>
<dbReference type="EMBL" id="BAAAET010000002">
    <property type="protein sequence ID" value="GAA0693739.1"/>
    <property type="molecule type" value="Genomic_DNA"/>
</dbReference>
<feature type="transmembrane region" description="Helical" evidence="5">
    <location>
        <begin position="178"/>
        <end position="199"/>
    </location>
</feature>
<evidence type="ECO:0000256" key="3">
    <source>
        <dbReference type="ARBA" id="ARBA00029447"/>
    </source>
</evidence>
<dbReference type="PANTHER" id="PTHR32089">
    <property type="entry name" value="METHYL-ACCEPTING CHEMOTAXIS PROTEIN MCPB"/>
    <property type="match status" value="1"/>
</dbReference>
<dbReference type="SMART" id="SM00283">
    <property type="entry name" value="MA"/>
    <property type="match status" value="1"/>
</dbReference>
<accession>A0ABP3TEB0</accession>
<dbReference type="RefSeq" id="WP_343805714.1">
    <property type="nucleotide sequence ID" value="NZ_BAAAET010000002.1"/>
</dbReference>
<dbReference type="InterPro" id="IPR004090">
    <property type="entry name" value="Chemotax_Me-accpt_rcpt"/>
</dbReference>
<dbReference type="InterPro" id="IPR013655">
    <property type="entry name" value="PAS_fold_3"/>
</dbReference>
<protein>
    <submittedName>
        <fullName evidence="8">PAS domain-containing methyl-accepting chemotaxis protein</fullName>
    </submittedName>
</protein>
<dbReference type="Pfam" id="PF08447">
    <property type="entry name" value="PAS_3"/>
    <property type="match status" value="1"/>
</dbReference>
<keyword evidence="2 4" id="KW-0807">Transducer</keyword>
<evidence type="ECO:0000313" key="9">
    <source>
        <dbReference type="Proteomes" id="UP001499915"/>
    </source>
</evidence>
<dbReference type="Pfam" id="PF00015">
    <property type="entry name" value="MCPsignal"/>
    <property type="match status" value="1"/>
</dbReference>
<reference evidence="9" key="1">
    <citation type="journal article" date="2019" name="Int. J. Syst. Evol. Microbiol.">
        <title>The Global Catalogue of Microorganisms (GCM) 10K type strain sequencing project: providing services to taxonomists for standard genome sequencing and annotation.</title>
        <authorList>
            <consortium name="The Broad Institute Genomics Platform"/>
            <consortium name="The Broad Institute Genome Sequencing Center for Infectious Disease"/>
            <person name="Wu L."/>
            <person name="Ma J."/>
        </authorList>
    </citation>
    <scope>NUCLEOTIDE SEQUENCE [LARGE SCALE GENOMIC DNA]</scope>
    <source>
        <strain evidence="9">JCM 15134</strain>
    </source>
</reference>
<comment type="caution">
    <text evidence="8">The sequence shown here is derived from an EMBL/GenBank/DDBJ whole genome shotgun (WGS) entry which is preliminary data.</text>
</comment>
<keyword evidence="5" id="KW-0812">Transmembrane</keyword>
<evidence type="ECO:0000259" key="6">
    <source>
        <dbReference type="PROSITE" id="PS50111"/>
    </source>
</evidence>
<evidence type="ECO:0000256" key="2">
    <source>
        <dbReference type="ARBA" id="ARBA00023224"/>
    </source>
</evidence>
<dbReference type="PRINTS" id="PR00260">
    <property type="entry name" value="CHEMTRNSDUCR"/>
</dbReference>
<evidence type="ECO:0000256" key="1">
    <source>
        <dbReference type="ARBA" id="ARBA00004370"/>
    </source>
</evidence>
<keyword evidence="9" id="KW-1185">Reference proteome</keyword>
<gene>
    <name evidence="8" type="ORF">GCM10009104_21420</name>
</gene>
<dbReference type="Gene3D" id="1.10.287.950">
    <property type="entry name" value="Methyl-accepting chemotaxis protein"/>
    <property type="match status" value="1"/>
</dbReference>
<dbReference type="InterPro" id="IPR035965">
    <property type="entry name" value="PAS-like_dom_sf"/>
</dbReference>
<evidence type="ECO:0000256" key="4">
    <source>
        <dbReference type="PROSITE-ProRule" id="PRU00284"/>
    </source>
</evidence>
<feature type="domain" description="Methyl-accepting transducer" evidence="6">
    <location>
        <begin position="251"/>
        <end position="487"/>
    </location>
</feature>
<evidence type="ECO:0000313" key="8">
    <source>
        <dbReference type="EMBL" id="GAA0693739.1"/>
    </source>
</evidence>
<dbReference type="PROSITE" id="PS50112">
    <property type="entry name" value="PAS"/>
    <property type="match status" value="1"/>
</dbReference>
<keyword evidence="5" id="KW-0472">Membrane</keyword>
<dbReference type="CDD" id="cd11386">
    <property type="entry name" value="MCP_signal"/>
    <property type="match status" value="1"/>
</dbReference>
<dbReference type="CDD" id="cd00130">
    <property type="entry name" value="PAS"/>
    <property type="match status" value="1"/>
</dbReference>
<dbReference type="InterPro" id="IPR004089">
    <property type="entry name" value="MCPsignal_dom"/>
</dbReference>
<proteinExistence type="inferred from homology"/>
<dbReference type="InterPro" id="IPR000014">
    <property type="entry name" value="PAS"/>
</dbReference>
<dbReference type="PROSITE" id="PS50111">
    <property type="entry name" value="CHEMOTAXIS_TRANSDUC_2"/>
    <property type="match status" value="1"/>
</dbReference>
<dbReference type="SUPFAM" id="SSF55785">
    <property type="entry name" value="PYP-like sensor domain (PAS domain)"/>
    <property type="match status" value="1"/>
</dbReference>
<dbReference type="Gene3D" id="3.30.450.20">
    <property type="entry name" value="PAS domain"/>
    <property type="match status" value="1"/>
</dbReference>
<dbReference type="SUPFAM" id="SSF58104">
    <property type="entry name" value="Methyl-accepting chemotaxis protein (MCP) signaling domain"/>
    <property type="match status" value="1"/>
</dbReference>
<feature type="domain" description="PAS" evidence="7">
    <location>
        <begin position="25"/>
        <end position="60"/>
    </location>
</feature>